<dbReference type="RefSeq" id="WP_015414262.1">
    <property type="nucleotide sequence ID" value="NC_020409.1"/>
</dbReference>
<dbReference type="Proteomes" id="UP000011724">
    <property type="component" value="Chromosome"/>
</dbReference>
<dbReference type="OrthoDB" id="5457704at2"/>
<keyword evidence="1" id="KW-0812">Transmembrane</keyword>
<proteinExistence type="predicted"/>
<evidence type="ECO:0008006" key="4">
    <source>
        <dbReference type="Google" id="ProtNLM"/>
    </source>
</evidence>
<dbReference type="STRING" id="1322246.BN4_10974"/>
<organism evidence="2 3">
    <name type="scientific">Pseudodesulfovibrio piezophilus (strain DSM 21447 / JCM 15486 / C1TLV30)</name>
    <name type="common">Desulfovibrio piezophilus</name>
    <dbReference type="NCBI Taxonomy" id="1322246"/>
    <lineage>
        <taxon>Bacteria</taxon>
        <taxon>Pseudomonadati</taxon>
        <taxon>Thermodesulfobacteriota</taxon>
        <taxon>Desulfovibrionia</taxon>
        <taxon>Desulfovibrionales</taxon>
        <taxon>Desulfovibrionaceae</taxon>
    </lineage>
</organism>
<dbReference type="HOGENOM" id="CLU_104541_1_0_7"/>
<evidence type="ECO:0000313" key="2">
    <source>
        <dbReference type="EMBL" id="CCH48211.1"/>
    </source>
</evidence>
<dbReference type="AlphaFoldDB" id="M1WJN6"/>
<dbReference type="SUPFAM" id="SSF81901">
    <property type="entry name" value="HCP-like"/>
    <property type="match status" value="1"/>
</dbReference>
<evidence type="ECO:0000256" key="1">
    <source>
        <dbReference type="SAM" id="Phobius"/>
    </source>
</evidence>
<protein>
    <recommendedName>
        <fullName evidence="4">Tetratricopeptide repeat-like domain-containing protein</fullName>
    </recommendedName>
</protein>
<keyword evidence="1" id="KW-0472">Membrane</keyword>
<sequence length="217" mass="23445">MVENNTDGQEILDNIESHVPTQLHPILEAVFKHQKQVVIGVSAVILVAAVYTGMTIYNQHAMKTAQAKLGTILIEAAGDEKLSQLQDLLNAAPSGAHPAILLELAQSCMKNEQYEKSSQYWDQLAKASDDDLQIVARLGKAKTLTLAGKGAEAVPILQDIAEAASTEFTISVNRQLAIAAEQAGETDVALKAYQKLAEQPIADKPFIQFKIAELEAK</sequence>
<dbReference type="eggNOG" id="COG4649">
    <property type="taxonomic scope" value="Bacteria"/>
</dbReference>
<name>M1WJN6_PSEP2</name>
<evidence type="ECO:0000313" key="3">
    <source>
        <dbReference type="Proteomes" id="UP000011724"/>
    </source>
</evidence>
<dbReference type="PATRIC" id="fig|879567.3.peg.1002"/>
<reference evidence="3" key="2">
    <citation type="journal article" date="2013" name="Stand. Genomic Sci.">
        <title>Complete genome sequence of Desulfocapsa sulfexigens, a marine deltaproteobacterium specialized in disproportionating inorganic sulfur compounds.</title>
        <authorList>
            <person name="Finster K.W."/>
            <person name="Kjeldsen K.U."/>
            <person name="Kube M."/>
            <person name="Reinhardt R."/>
            <person name="Mussmann M."/>
            <person name="Amann R."/>
            <person name="Schreiber L."/>
        </authorList>
    </citation>
    <scope>NUCLEOTIDE SEQUENCE [LARGE SCALE GENOMIC DNA]</scope>
    <source>
        <strain evidence="3">DSM 10523 / SB164P1</strain>
    </source>
</reference>
<reference evidence="2 3" key="1">
    <citation type="journal article" date="2013" name="PLoS ONE">
        <title>The first genomic and proteomic characterization of a deep-sea sulfate reducer: insights into the piezophilic lifestyle of Desulfovibrio piezophilus.</title>
        <authorList>
            <person name="Pradel N."/>
            <person name="Ji B."/>
            <person name="Gimenez G."/>
            <person name="Talla E."/>
            <person name="Lenoble P."/>
            <person name="Garel M."/>
            <person name="Tamburini C."/>
            <person name="Fourquet P."/>
            <person name="Lebrun R."/>
            <person name="Bertin P."/>
            <person name="Denis Y."/>
            <person name="Pophillat M."/>
            <person name="Barbe V."/>
            <person name="Ollivier B."/>
            <person name="Dolla A."/>
        </authorList>
    </citation>
    <scope>NUCLEOTIDE SEQUENCE [LARGE SCALE GENOMIC DNA]</scope>
    <source>
        <strain evidence="3">DSM 10523 / SB164P1</strain>
    </source>
</reference>
<gene>
    <name evidence="2" type="ordered locus">BN4_10974</name>
</gene>
<keyword evidence="3" id="KW-1185">Reference proteome</keyword>
<accession>M1WJN6</accession>
<dbReference type="InterPro" id="IPR011990">
    <property type="entry name" value="TPR-like_helical_dom_sf"/>
</dbReference>
<dbReference type="Gene3D" id="1.25.40.10">
    <property type="entry name" value="Tetratricopeptide repeat domain"/>
    <property type="match status" value="1"/>
</dbReference>
<keyword evidence="1" id="KW-1133">Transmembrane helix</keyword>
<dbReference type="KEGG" id="dpi:BN4_10974"/>
<dbReference type="EMBL" id="FO203427">
    <property type="protein sequence ID" value="CCH48211.1"/>
    <property type="molecule type" value="Genomic_DNA"/>
</dbReference>
<dbReference type="BioCyc" id="DPIE1322246:BN4_RS04950-MONOMER"/>
<feature type="transmembrane region" description="Helical" evidence="1">
    <location>
        <begin position="37"/>
        <end position="57"/>
    </location>
</feature>